<organism evidence="1 2">
    <name type="scientific">candidate division MSBL1 archaeon SCGC-AAA261C02</name>
    <dbReference type="NCBI Taxonomy" id="1698272"/>
    <lineage>
        <taxon>Archaea</taxon>
        <taxon>Methanobacteriati</taxon>
        <taxon>Methanobacteriota</taxon>
        <taxon>candidate division MSBL1</taxon>
    </lineage>
</organism>
<dbReference type="EMBL" id="LHXW01000069">
    <property type="protein sequence ID" value="KXA99106.1"/>
    <property type="molecule type" value="Genomic_DNA"/>
</dbReference>
<dbReference type="Proteomes" id="UP000070520">
    <property type="component" value="Unassembled WGS sequence"/>
</dbReference>
<evidence type="ECO:0000313" key="2">
    <source>
        <dbReference type="Proteomes" id="UP000070520"/>
    </source>
</evidence>
<accession>A0A133UY20</accession>
<sequence>MSVSKDVEDIGAAHILEQLIKKDKIKAEDILDVISETLGKEFQSEDVAETLKSLKISRKKVFGEHFG</sequence>
<keyword evidence="2" id="KW-1185">Reference proteome</keyword>
<name>A0A133UY20_9EURY</name>
<protein>
    <submittedName>
        <fullName evidence="1">Uncharacterized protein</fullName>
    </submittedName>
</protein>
<evidence type="ECO:0000313" key="1">
    <source>
        <dbReference type="EMBL" id="KXA99106.1"/>
    </source>
</evidence>
<comment type="caution">
    <text evidence="1">The sequence shown here is derived from an EMBL/GenBank/DDBJ whole genome shotgun (WGS) entry which is preliminary data.</text>
</comment>
<reference evidence="1 2" key="1">
    <citation type="journal article" date="2016" name="Sci. Rep.">
        <title>Metabolic traits of an uncultured archaeal lineage -MSBL1- from brine pools of the Red Sea.</title>
        <authorList>
            <person name="Mwirichia R."/>
            <person name="Alam I."/>
            <person name="Rashid M."/>
            <person name="Vinu M."/>
            <person name="Ba-Alawi W."/>
            <person name="Anthony Kamau A."/>
            <person name="Kamanda Ngugi D."/>
            <person name="Goker M."/>
            <person name="Klenk H.P."/>
            <person name="Bajic V."/>
            <person name="Stingl U."/>
        </authorList>
    </citation>
    <scope>NUCLEOTIDE SEQUENCE [LARGE SCALE GENOMIC DNA]</scope>
    <source>
        <strain evidence="1">SCGC-AAA261C02</strain>
    </source>
</reference>
<proteinExistence type="predicted"/>
<gene>
    <name evidence="1" type="ORF">AKJ42_03725</name>
</gene>
<dbReference type="AlphaFoldDB" id="A0A133UY20"/>